<evidence type="ECO:0000313" key="6">
    <source>
        <dbReference type="EMBL" id="TMO67897.1"/>
    </source>
</evidence>
<keyword evidence="5" id="KW-0997">Cell inner membrane</keyword>
<keyword evidence="1 5" id="KW-1003">Cell membrane</keyword>
<evidence type="ECO:0000256" key="1">
    <source>
        <dbReference type="ARBA" id="ARBA00022475"/>
    </source>
</evidence>
<reference evidence="8 9" key="2">
    <citation type="submission" date="2019-06" db="EMBL/GenBank/DDBJ databases">
        <title>Co-occurence of chitin degradation, pigmentation and bioactivity in marine Pseudoalteromonas.</title>
        <authorList>
            <person name="Sonnenschein E.C."/>
            <person name="Bech P.K."/>
        </authorList>
    </citation>
    <scope>NUCLEOTIDE SEQUENCE [LARGE SCALE GENOMIC DNA]</scope>
    <source>
        <strain evidence="9">S3790</strain>
        <strain evidence="7 8">S3895</strain>
    </source>
</reference>
<feature type="transmembrane region" description="Helical" evidence="5">
    <location>
        <begin position="22"/>
        <end position="39"/>
    </location>
</feature>
<feature type="transmembrane region" description="Helical" evidence="5">
    <location>
        <begin position="74"/>
        <end position="96"/>
    </location>
</feature>
<dbReference type="PANTHER" id="PTHR36917">
    <property type="entry name" value="INTRACELLULAR SEPTATION PROTEIN A-RELATED"/>
    <property type="match status" value="1"/>
</dbReference>
<comment type="caution">
    <text evidence="6">The sequence shown here is derived from an EMBL/GenBank/DDBJ whole genome shotgun (WGS) entry which is preliminary data.</text>
</comment>
<keyword evidence="8" id="KW-1185">Reference proteome</keyword>
<sequence length="195" mass="22377">MSALLEYLPLILFFGVYKFVDIYWATGVLIITSIIQLAYQYFAHRTIATRHWIFFAIALILGGLTILFQDEQFIKWKATVIYATLAASLLVSRYVFNKNLVEKALVGVLESANEKANLSQEPNNIELPPHICEQLNLMWFAILAFIAVLNIYIAYTFSLDFWVNFKVFGLMGITFVAILVTLVRVYKYLPEEEGN</sequence>
<keyword evidence="2 5" id="KW-0812">Transmembrane</keyword>
<dbReference type="PANTHER" id="PTHR36917:SF1">
    <property type="entry name" value="INNER MEMBRANE-SPANNING PROTEIN YCIB"/>
    <property type="match status" value="1"/>
</dbReference>
<gene>
    <name evidence="5" type="primary">yciB</name>
    <name evidence="6" type="ORF">CWC19_12475</name>
    <name evidence="7" type="ORF">CWC20_16870</name>
</gene>
<dbReference type="Pfam" id="PF04279">
    <property type="entry name" value="IspA"/>
    <property type="match status" value="1"/>
</dbReference>
<evidence type="ECO:0000256" key="4">
    <source>
        <dbReference type="ARBA" id="ARBA00023136"/>
    </source>
</evidence>
<dbReference type="EMBL" id="PNBW01000096">
    <property type="protein sequence ID" value="TMO71732.1"/>
    <property type="molecule type" value="Genomic_DNA"/>
</dbReference>
<proteinExistence type="inferred from homology"/>
<feature type="transmembrane region" description="Helical" evidence="5">
    <location>
        <begin position="167"/>
        <end position="186"/>
    </location>
</feature>
<comment type="function">
    <text evidence="5">Plays a role in cell envelope biogenesis, maintenance of cell envelope integrity and membrane homeostasis.</text>
</comment>
<dbReference type="OrthoDB" id="9788219at2"/>
<keyword evidence="3 5" id="KW-1133">Transmembrane helix</keyword>
<feature type="transmembrane region" description="Helical" evidence="5">
    <location>
        <begin position="137"/>
        <end position="155"/>
    </location>
</feature>
<evidence type="ECO:0000256" key="3">
    <source>
        <dbReference type="ARBA" id="ARBA00022989"/>
    </source>
</evidence>
<comment type="similarity">
    <text evidence="5">Belongs to the YciB family.</text>
</comment>
<evidence type="ECO:0000256" key="2">
    <source>
        <dbReference type="ARBA" id="ARBA00022692"/>
    </source>
</evidence>
<feature type="transmembrane region" description="Helical" evidence="5">
    <location>
        <begin position="51"/>
        <end position="68"/>
    </location>
</feature>
<organism evidence="6 9">
    <name type="scientific">Pseudoalteromonas aurantia</name>
    <dbReference type="NCBI Taxonomy" id="43654"/>
    <lineage>
        <taxon>Bacteria</taxon>
        <taxon>Pseudomonadati</taxon>
        <taxon>Pseudomonadota</taxon>
        <taxon>Gammaproteobacteria</taxon>
        <taxon>Alteromonadales</taxon>
        <taxon>Pseudoalteromonadaceae</taxon>
        <taxon>Pseudoalteromonas</taxon>
    </lineage>
</organism>
<keyword evidence="4 5" id="KW-0472">Membrane</keyword>
<reference evidence="6 9" key="1">
    <citation type="submission" date="2018-01" db="EMBL/GenBank/DDBJ databases">
        <authorList>
            <person name="Paulsen S."/>
            <person name="Gram L.K."/>
        </authorList>
    </citation>
    <scope>NUCLEOTIDE SEQUENCE [LARGE SCALE GENOMIC DNA]</scope>
    <source>
        <strain evidence="6 9">S3790</strain>
        <strain evidence="7">S3895</strain>
    </source>
</reference>
<comment type="subcellular location">
    <subcellularLocation>
        <location evidence="5">Cell inner membrane</location>
        <topology evidence="5">Multi-pass membrane protein</topology>
    </subcellularLocation>
</comment>
<name>A0A5S3V7Q2_9GAMM</name>
<dbReference type="EMBL" id="PNBX01000048">
    <property type="protein sequence ID" value="TMO67897.1"/>
    <property type="molecule type" value="Genomic_DNA"/>
</dbReference>
<evidence type="ECO:0000313" key="7">
    <source>
        <dbReference type="EMBL" id="TMO71732.1"/>
    </source>
</evidence>
<dbReference type="HAMAP" id="MF_00189">
    <property type="entry name" value="YciB"/>
    <property type="match status" value="1"/>
</dbReference>
<dbReference type="RefSeq" id="WP_138592174.1">
    <property type="nucleotide sequence ID" value="NZ_PNBW01000096.1"/>
</dbReference>
<reference evidence="6" key="3">
    <citation type="submission" date="2019-09" db="EMBL/GenBank/DDBJ databases">
        <title>Co-occurence of chitin degradation, pigmentation and bioactivity in marine Pseudoalteromonas.</title>
        <authorList>
            <person name="Sonnenschein E.C."/>
            <person name="Bech P.K."/>
        </authorList>
    </citation>
    <scope>NUCLEOTIDE SEQUENCE</scope>
    <source>
        <strain evidence="6">S3790</strain>
    </source>
</reference>
<evidence type="ECO:0000256" key="5">
    <source>
        <dbReference type="HAMAP-Rule" id="MF_00189"/>
    </source>
</evidence>
<evidence type="ECO:0000313" key="8">
    <source>
        <dbReference type="Proteomes" id="UP000307164"/>
    </source>
</evidence>
<dbReference type="AlphaFoldDB" id="A0A5S3V7Q2"/>
<dbReference type="Proteomes" id="UP000307164">
    <property type="component" value="Unassembled WGS sequence"/>
</dbReference>
<protein>
    <recommendedName>
        <fullName evidence="5">Inner membrane-spanning protein YciB</fullName>
    </recommendedName>
</protein>
<accession>A0A5S3V7Q2</accession>
<evidence type="ECO:0000313" key="9">
    <source>
        <dbReference type="Proteomes" id="UP000307217"/>
    </source>
</evidence>
<dbReference type="GO" id="GO:0005886">
    <property type="term" value="C:plasma membrane"/>
    <property type="evidence" value="ECO:0007669"/>
    <property type="project" value="UniProtKB-SubCell"/>
</dbReference>
<dbReference type="Proteomes" id="UP000307217">
    <property type="component" value="Unassembled WGS sequence"/>
</dbReference>
<dbReference type="InterPro" id="IPR006008">
    <property type="entry name" value="YciB"/>
</dbReference>